<dbReference type="EMBL" id="JAKUCV010002799">
    <property type="protein sequence ID" value="KAJ4841351.1"/>
    <property type="molecule type" value="Genomic_DNA"/>
</dbReference>
<keyword evidence="11" id="KW-1185">Reference proteome</keyword>
<dbReference type="GO" id="GO:0004412">
    <property type="term" value="F:homoserine dehydrogenase activity"/>
    <property type="evidence" value="ECO:0007669"/>
    <property type="project" value="UniProtKB-EC"/>
</dbReference>
<dbReference type="Gene3D" id="3.30.360.10">
    <property type="entry name" value="Dihydrodipicolinate Reductase, domain 2"/>
    <property type="match status" value="1"/>
</dbReference>
<dbReference type="Gene3D" id="1.20.5.4130">
    <property type="match status" value="1"/>
</dbReference>
<evidence type="ECO:0000256" key="2">
    <source>
        <dbReference type="ARBA" id="ARBA00022741"/>
    </source>
</evidence>
<dbReference type="InterPro" id="IPR019811">
    <property type="entry name" value="HDH_CS"/>
</dbReference>
<comment type="catalytic activity">
    <reaction evidence="6">
        <text>L-homoserine + NADP(+) = L-aspartate 4-semialdehyde + NADPH + H(+)</text>
        <dbReference type="Rhea" id="RHEA:15761"/>
        <dbReference type="ChEBI" id="CHEBI:15378"/>
        <dbReference type="ChEBI" id="CHEBI:57476"/>
        <dbReference type="ChEBI" id="CHEBI:57783"/>
        <dbReference type="ChEBI" id="CHEBI:58349"/>
        <dbReference type="ChEBI" id="CHEBI:537519"/>
        <dbReference type="EC" id="1.1.1.3"/>
    </reaction>
</comment>
<dbReference type="GO" id="GO:0009090">
    <property type="term" value="P:homoserine biosynthetic process"/>
    <property type="evidence" value="ECO:0007669"/>
    <property type="project" value="TreeGrafter"/>
</dbReference>
<dbReference type="OrthoDB" id="1933539at2759"/>
<evidence type="ECO:0000256" key="6">
    <source>
        <dbReference type="RuleBase" id="RU000579"/>
    </source>
</evidence>
<feature type="domain" description="Homoserine dehydrogenase catalytic" evidence="8">
    <location>
        <begin position="181"/>
        <end position="265"/>
    </location>
</feature>
<organism evidence="10 11">
    <name type="scientific">Turnera subulata</name>
    <dbReference type="NCBI Taxonomy" id="218843"/>
    <lineage>
        <taxon>Eukaryota</taxon>
        <taxon>Viridiplantae</taxon>
        <taxon>Streptophyta</taxon>
        <taxon>Embryophyta</taxon>
        <taxon>Tracheophyta</taxon>
        <taxon>Spermatophyta</taxon>
        <taxon>Magnoliopsida</taxon>
        <taxon>eudicotyledons</taxon>
        <taxon>Gunneridae</taxon>
        <taxon>Pentapetalae</taxon>
        <taxon>rosids</taxon>
        <taxon>fabids</taxon>
        <taxon>Malpighiales</taxon>
        <taxon>Passifloraceae</taxon>
        <taxon>Turnera</taxon>
    </lineage>
</organism>
<protein>
    <recommendedName>
        <fullName evidence="6">Homoserine dehydrogenase</fullName>
        <ecNumber evidence="6">1.1.1.3</ecNumber>
    </recommendedName>
</protein>
<keyword evidence="6" id="KW-0028">Amino-acid biosynthesis</keyword>
<accession>A0A9Q0JG37</accession>
<keyword evidence="1" id="KW-0677">Repeat</keyword>
<evidence type="ECO:0000259" key="8">
    <source>
        <dbReference type="Pfam" id="PF00742"/>
    </source>
</evidence>
<dbReference type="GO" id="GO:0000166">
    <property type="term" value="F:nucleotide binding"/>
    <property type="evidence" value="ECO:0007669"/>
    <property type="project" value="UniProtKB-KW"/>
</dbReference>
<sequence>KKPKMAEIVLTFVVEEMLKKLASLALEGVDLAWGLKGKLQKLNETLTFIRAVLHDAVERQGREESVKIWLQKLRDVAYKAEDALDEFGYEVLRQKVEGGTPSRKVSNFFSASSNPIAFRLHMGKKIKKINEELAEIKSDVAGLELFKGNPTHTTFMRQLLELDFQLSALYEKLYSCNICFYSGTLSYIFNSFVGTRAFSDVVTEAKQAGFTEPDPRDDLSGTDVARKVIILARESGLKLELSDIPVQSLVPEPLRDSASADEFMKRLPQFDPEMAGKRKEAEDAGDVSLSWHLTSGFPFCFTGLYHFFNSDSHI</sequence>
<keyword evidence="5 6" id="KW-0560">Oxidoreductase</keyword>
<dbReference type="Pfam" id="PF18052">
    <property type="entry name" value="Rx_N"/>
    <property type="match status" value="1"/>
</dbReference>
<comment type="pathway">
    <text evidence="6">Amino-acid biosynthesis; L-methionine biosynthesis via de novo pathway; L-homoserine from L-aspartate: step 3/3.</text>
</comment>
<dbReference type="InterPro" id="IPR001342">
    <property type="entry name" value="HDH_cat"/>
</dbReference>
<evidence type="ECO:0000256" key="7">
    <source>
        <dbReference type="RuleBase" id="RU004171"/>
    </source>
</evidence>
<keyword evidence="6" id="KW-0486">Methionine biosynthesis</keyword>
<keyword evidence="3" id="KW-0611">Plant defense</keyword>
<evidence type="ECO:0000313" key="10">
    <source>
        <dbReference type="EMBL" id="KAJ4841351.1"/>
    </source>
</evidence>
<dbReference type="CDD" id="cd14798">
    <property type="entry name" value="RX-CC_like"/>
    <property type="match status" value="1"/>
</dbReference>
<feature type="non-terminal residue" evidence="10">
    <location>
        <position position="1"/>
    </location>
</feature>
<dbReference type="PANTHER" id="PTHR43070:SF5">
    <property type="entry name" value="HOMOSERINE DEHYDROGENASE"/>
    <property type="match status" value="1"/>
</dbReference>
<keyword evidence="2" id="KW-0547">Nucleotide-binding</keyword>
<dbReference type="SUPFAM" id="SSF55347">
    <property type="entry name" value="Glyceraldehyde-3-phosphate dehydrogenase-like, C-terminal domain"/>
    <property type="match status" value="1"/>
</dbReference>
<dbReference type="InterPro" id="IPR011147">
    <property type="entry name" value="Bifunc_Aspkin/hSer_DH"/>
</dbReference>
<name>A0A9Q0JG37_9ROSI</name>
<comment type="caution">
    <text evidence="10">The sequence shown here is derived from an EMBL/GenBank/DDBJ whole genome shotgun (WGS) entry which is preliminary data.</text>
</comment>
<dbReference type="Proteomes" id="UP001141552">
    <property type="component" value="Unassembled WGS sequence"/>
</dbReference>
<evidence type="ECO:0000256" key="5">
    <source>
        <dbReference type="ARBA" id="ARBA00023002"/>
    </source>
</evidence>
<gene>
    <name evidence="10" type="ORF">Tsubulata_018328</name>
</gene>
<dbReference type="GO" id="GO:0006952">
    <property type="term" value="P:defense response"/>
    <property type="evidence" value="ECO:0007669"/>
    <property type="project" value="UniProtKB-KW"/>
</dbReference>
<evidence type="ECO:0000313" key="11">
    <source>
        <dbReference type="Proteomes" id="UP001141552"/>
    </source>
</evidence>
<keyword evidence="4 6" id="KW-0521">NADP</keyword>
<reference evidence="10" key="2">
    <citation type="journal article" date="2023" name="Plants (Basel)">
        <title>Annotation of the Turnera subulata (Passifloraceae) Draft Genome Reveals the S-Locus Evolved after the Divergence of Turneroideae from Passifloroideae in a Stepwise Manner.</title>
        <authorList>
            <person name="Henning P.M."/>
            <person name="Roalson E.H."/>
            <person name="Mir W."/>
            <person name="McCubbin A.G."/>
            <person name="Shore J.S."/>
        </authorList>
    </citation>
    <scope>NUCLEOTIDE SEQUENCE</scope>
    <source>
        <strain evidence="10">F60SS</strain>
    </source>
</reference>
<dbReference type="InterPro" id="IPR041118">
    <property type="entry name" value="Rx_N"/>
</dbReference>
<feature type="domain" description="Disease resistance N-terminal" evidence="9">
    <location>
        <begin position="13"/>
        <end position="99"/>
    </location>
</feature>
<dbReference type="GO" id="GO:0009086">
    <property type="term" value="P:methionine biosynthetic process"/>
    <property type="evidence" value="ECO:0007669"/>
    <property type="project" value="UniProtKB-KW"/>
</dbReference>
<dbReference type="Pfam" id="PF00742">
    <property type="entry name" value="Homoserine_dh"/>
    <property type="match status" value="1"/>
</dbReference>
<keyword evidence="6" id="KW-0791">Threonine biosynthesis</keyword>
<proteinExistence type="inferred from homology"/>
<evidence type="ECO:0000256" key="4">
    <source>
        <dbReference type="ARBA" id="ARBA00022857"/>
    </source>
</evidence>
<comment type="similarity">
    <text evidence="7">Belongs to the homoserine dehydrogenase family.</text>
</comment>
<reference evidence="10" key="1">
    <citation type="submission" date="2022-02" db="EMBL/GenBank/DDBJ databases">
        <authorList>
            <person name="Henning P.M."/>
            <person name="McCubbin A.G."/>
            <person name="Shore J.S."/>
        </authorList>
    </citation>
    <scope>NUCLEOTIDE SEQUENCE</scope>
    <source>
        <strain evidence="10">F60SS</strain>
        <tissue evidence="10">Leaves</tissue>
    </source>
</reference>
<dbReference type="PANTHER" id="PTHR43070">
    <property type="match status" value="1"/>
</dbReference>
<dbReference type="AlphaFoldDB" id="A0A9Q0JG37"/>
<dbReference type="GO" id="GO:0009088">
    <property type="term" value="P:threonine biosynthetic process"/>
    <property type="evidence" value="ECO:0007669"/>
    <property type="project" value="UniProtKB-KW"/>
</dbReference>
<dbReference type="EC" id="1.1.1.3" evidence="6"/>
<comment type="pathway">
    <text evidence="6">Amino-acid biosynthesis; L-threonine biosynthesis; L-threonine from L-aspartate: step 3/5.</text>
</comment>
<evidence type="ECO:0000256" key="3">
    <source>
        <dbReference type="ARBA" id="ARBA00022821"/>
    </source>
</evidence>
<dbReference type="PROSITE" id="PS01042">
    <property type="entry name" value="HOMOSER_DHGENASE"/>
    <property type="match status" value="1"/>
</dbReference>
<dbReference type="InterPro" id="IPR038005">
    <property type="entry name" value="RX-like_CC"/>
</dbReference>
<evidence type="ECO:0000259" key="9">
    <source>
        <dbReference type="Pfam" id="PF18052"/>
    </source>
</evidence>
<evidence type="ECO:0000256" key="1">
    <source>
        <dbReference type="ARBA" id="ARBA00022737"/>
    </source>
</evidence>